<dbReference type="Gene3D" id="3.40.50.970">
    <property type="match status" value="1"/>
</dbReference>
<evidence type="ECO:0000256" key="4">
    <source>
        <dbReference type="SAM" id="MobiDB-lite"/>
    </source>
</evidence>
<dbReference type="KEGG" id="tob:V4D31_02605"/>
<dbReference type="PANTHER" id="PTHR11516:SF60">
    <property type="entry name" value="PYRUVATE DEHYDROGENASE E1 COMPONENT SUBUNIT ALPHA"/>
    <property type="match status" value="1"/>
</dbReference>
<name>A0AAU8H5H6_9BACT</name>
<evidence type="ECO:0000313" key="6">
    <source>
        <dbReference type="EMBL" id="XCH49060.1"/>
    </source>
</evidence>
<keyword evidence="2" id="KW-0560">Oxidoreductase</keyword>
<reference evidence="6" key="1">
    <citation type="submission" date="2024-01" db="EMBL/GenBank/DDBJ databases">
        <title>The first autotrophic representatives of the genus Thermodesulfovibrio.</title>
        <authorList>
            <person name="Maltseva A.I."/>
            <person name="Elcheninov A.G."/>
            <person name="Kublanov I.V."/>
            <person name="Lebedinsky A.V."/>
            <person name="Frolov E.N."/>
        </authorList>
    </citation>
    <scope>NUCLEOTIDE SEQUENCE</scope>
    <source>
        <strain evidence="6">3462-1</strain>
    </source>
</reference>
<keyword evidence="3" id="KW-0786">Thiamine pyrophosphate</keyword>
<dbReference type="PANTHER" id="PTHR11516">
    <property type="entry name" value="PYRUVATE DEHYDROGENASE E1 COMPONENT, ALPHA SUBUNIT BACTERIAL AND ORGANELLAR"/>
    <property type="match status" value="1"/>
</dbReference>
<proteinExistence type="predicted"/>
<dbReference type="GO" id="GO:0006086">
    <property type="term" value="P:pyruvate decarboxylation to acetyl-CoA"/>
    <property type="evidence" value="ECO:0007669"/>
    <property type="project" value="TreeGrafter"/>
</dbReference>
<dbReference type="SUPFAM" id="SSF52518">
    <property type="entry name" value="Thiamin diphosphate-binding fold (THDP-binding)"/>
    <property type="match status" value="1"/>
</dbReference>
<evidence type="ECO:0000256" key="1">
    <source>
        <dbReference type="ARBA" id="ARBA00001964"/>
    </source>
</evidence>
<dbReference type="InterPro" id="IPR029061">
    <property type="entry name" value="THDP-binding"/>
</dbReference>
<evidence type="ECO:0000256" key="2">
    <source>
        <dbReference type="ARBA" id="ARBA00023002"/>
    </source>
</evidence>
<evidence type="ECO:0000256" key="3">
    <source>
        <dbReference type="ARBA" id="ARBA00023052"/>
    </source>
</evidence>
<dbReference type="EMBL" id="CP144374">
    <property type="protein sequence ID" value="XCH49060.1"/>
    <property type="molecule type" value="Genomic_DNA"/>
</dbReference>
<comment type="cofactor">
    <cofactor evidence="1">
        <name>thiamine diphosphate</name>
        <dbReference type="ChEBI" id="CHEBI:58937"/>
    </cofactor>
</comment>
<feature type="compositionally biased region" description="Basic and acidic residues" evidence="4">
    <location>
        <begin position="314"/>
        <end position="326"/>
    </location>
</feature>
<dbReference type="GO" id="GO:0004739">
    <property type="term" value="F:pyruvate dehydrogenase (acetyl-transferring) activity"/>
    <property type="evidence" value="ECO:0007669"/>
    <property type="project" value="TreeGrafter"/>
</dbReference>
<dbReference type="CDD" id="cd02000">
    <property type="entry name" value="TPP_E1_PDC_ADC_BCADC"/>
    <property type="match status" value="1"/>
</dbReference>
<gene>
    <name evidence="6" type="ORF">V4D31_02605</name>
</gene>
<accession>A0AAU8H5H6</accession>
<dbReference type="RefSeq" id="WP_353686697.1">
    <property type="nucleotide sequence ID" value="NZ_CP144374.1"/>
</dbReference>
<dbReference type="Pfam" id="PF00676">
    <property type="entry name" value="E1_dh"/>
    <property type="match status" value="1"/>
</dbReference>
<feature type="domain" description="Dehydrogenase E1 component" evidence="5">
    <location>
        <begin position="14"/>
        <end position="315"/>
    </location>
</feature>
<protein>
    <submittedName>
        <fullName evidence="6">Thiamine pyrophosphate-dependent dehydrogenase E1 component subunit alpha</fullName>
    </submittedName>
</protein>
<dbReference type="InterPro" id="IPR050642">
    <property type="entry name" value="PDH_E1_Alpha_Subunit"/>
</dbReference>
<dbReference type="AlphaFoldDB" id="A0AAU8H5H6"/>
<dbReference type="InterPro" id="IPR001017">
    <property type="entry name" value="DH_E1"/>
</dbReference>
<feature type="region of interest" description="Disordered" evidence="4">
    <location>
        <begin position="307"/>
        <end position="326"/>
    </location>
</feature>
<evidence type="ECO:0000259" key="5">
    <source>
        <dbReference type="Pfam" id="PF00676"/>
    </source>
</evidence>
<organism evidence="6">
    <name type="scientific">Thermodesulfovibrio obliviosus</name>
    <dbReference type="NCBI Taxonomy" id="3118332"/>
    <lineage>
        <taxon>Bacteria</taxon>
        <taxon>Pseudomonadati</taxon>
        <taxon>Nitrospirota</taxon>
        <taxon>Thermodesulfovibrionia</taxon>
        <taxon>Thermodesulfovibrionales</taxon>
        <taxon>Thermodesulfovibrionaceae</taxon>
        <taxon>Thermodesulfovibrio</taxon>
    </lineage>
</organism>
<sequence>MKYSKKFLLDLYETMLKIRIAEESLVEPILEGIIKTPCHLYSGEEAIAVGICAALKKEDYIFGNHRSHGHYIAKGGSLNEMIAEIYCKETGCSRGRGGSMHLICPEVGLLGAAPIVAGTISLAVGSALASKIKGEDRVTVSFFGDGAAGEGVLHECLNFAALKKLPIIFVCENNLYSTHMPIRECRVNPYIYRLAIPFEIKSFRIDGNNVLKVYETAKKAVELCRSKNGPVFIECITYRLRGHVGPDDNIQGVHTDIRSKEEVEKWRKRDPIVRFERFLIKNKIITNKEIEEIKRKIEEEVKKAHIFSNNSPNPKKEEVNKYVFKE</sequence>